<evidence type="ECO:0000313" key="3">
    <source>
        <dbReference type="EMBL" id="AQT69135.1"/>
    </source>
</evidence>
<dbReference type="NCBIfam" id="TIGR02595">
    <property type="entry name" value="PEP_CTERM"/>
    <property type="match status" value="1"/>
</dbReference>
<evidence type="ECO:0000259" key="2">
    <source>
        <dbReference type="Pfam" id="PF07589"/>
    </source>
</evidence>
<protein>
    <recommendedName>
        <fullName evidence="2">Ice-binding protein C-terminal domain-containing protein</fullName>
    </recommendedName>
</protein>
<dbReference type="Proteomes" id="UP000189674">
    <property type="component" value="Chromosome"/>
</dbReference>
<feature type="domain" description="Ice-binding protein C-terminal" evidence="2">
    <location>
        <begin position="186"/>
        <end position="206"/>
    </location>
</feature>
<reference evidence="4" key="1">
    <citation type="submission" date="2017-02" db="EMBL/GenBank/DDBJ databases">
        <title>Comparative genomics and description of representatives of a novel lineage of planctomycetes thriving in anoxic sediments.</title>
        <authorList>
            <person name="Spring S."/>
            <person name="Bunk B."/>
            <person name="Sproer C."/>
        </authorList>
    </citation>
    <scope>NUCLEOTIDE SEQUENCE [LARGE SCALE GENOMIC DNA]</scope>
    <source>
        <strain evidence="4">ST-NAGAB-D1</strain>
    </source>
</reference>
<dbReference type="RefSeq" id="WP_205847876.1">
    <property type="nucleotide sequence ID" value="NZ_CP019791.1"/>
</dbReference>
<dbReference type="InterPro" id="IPR013424">
    <property type="entry name" value="Ice-binding_C"/>
</dbReference>
<keyword evidence="1" id="KW-0732">Signal</keyword>
<accession>A0A1U9NMS7</accession>
<dbReference type="EMBL" id="CP019791">
    <property type="protein sequence ID" value="AQT69135.1"/>
    <property type="molecule type" value="Genomic_DNA"/>
</dbReference>
<dbReference type="Pfam" id="PF07589">
    <property type="entry name" value="PEP-CTERM"/>
    <property type="match status" value="1"/>
</dbReference>
<dbReference type="KEGG" id="alus:STSP2_02322"/>
<proteinExistence type="predicted"/>
<sequence length="207" mass="21868" precursor="true">MKKILALCLLVAVCGSVQANLLPNASFEDWGTDVNGWDMPNGGYGLWTEDWGGLGSTGICTGDAQDGSVSFKLEETSWSAGALTYGLGQLGTTNGLGWYHVGGFVKASGTTPVDATIGIDIFAPDWSAFWWGGGADVVAALNSTEGQAGEWVYVGFDFEVTDPTANYNFRVKTDNGSFLVDNVQLVPEPASMALLGLGSLLALRRRK</sequence>
<gene>
    <name evidence="3" type="ORF">STSP2_02322</name>
</gene>
<evidence type="ECO:0000256" key="1">
    <source>
        <dbReference type="SAM" id="SignalP"/>
    </source>
</evidence>
<name>A0A1U9NMS7_9BACT</name>
<dbReference type="AlphaFoldDB" id="A0A1U9NMS7"/>
<evidence type="ECO:0000313" key="4">
    <source>
        <dbReference type="Proteomes" id="UP000189674"/>
    </source>
</evidence>
<feature type="chain" id="PRO_5012234091" description="Ice-binding protein C-terminal domain-containing protein" evidence="1">
    <location>
        <begin position="20"/>
        <end position="207"/>
    </location>
</feature>
<dbReference type="Gene3D" id="2.60.120.260">
    <property type="entry name" value="Galactose-binding domain-like"/>
    <property type="match status" value="1"/>
</dbReference>
<organism evidence="3 4">
    <name type="scientific">Anaerohalosphaera lusitana</name>
    <dbReference type="NCBI Taxonomy" id="1936003"/>
    <lineage>
        <taxon>Bacteria</taxon>
        <taxon>Pseudomonadati</taxon>
        <taxon>Planctomycetota</taxon>
        <taxon>Phycisphaerae</taxon>
        <taxon>Sedimentisphaerales</taxon>
        <taxon>Anaerohalosphaeraceae</taxon>
        <taxon>Anaerohalosphaera</taxon>
    </lineage>
</organism>
<keyword evidence="4" id="KW-1185">Reference proteome</keyword>
<feature type="signal peptide" evidence="1">
    <location>
        <begin position="1"/>
        <end position="19"/>
    </location>
</feature>